<dbReference type="GO" id="GO:0004527">
    <property type="term" value="F:exonuclease activity"/>
    <property type="evidence" value="ECO:0007669"/>
    <property type="project" value="InterPro"/>
</dbReference>
<name>A0A7K4MR20_9ARCH</name>
<dbReference type="EMBL" id="JACASV010000094">
    <property type="protein sequence ID" value="NWJ44038.1"/>
    <property type="molecule type" value="Genomic_DNA"/>
</dbReference>
<dbReference type="Gene3D" id="3.40.91.30">
    <property type="match status" value="1"/>
</dbReference>
<organism evidence="2 3">
    <name type="scientific">Marine Group I thaumarchaeote</name>
    <dbReference type="NCBI Taxonomy" id="2511932"/>
    <lineage>
        <taxon>Archaea</taxon>
        <taxon>Nitrososphaerota</taxon>
        <taxon>Marine Group I</taxon>
    </lineage>
</organism>
<dbReference type="GO" id="GO:0004519">
    <property type="term" value="F:endonuclease activity"/>
    <property type="evidence" value="ECO:0007669"/>
    <property type="project" value="InterPro"/>
</dbReference>
<accession>A0A7K4MR20</accession>
<dbReference type="Proteomes" id="UP000523105">
    <property type="component" value="Unassembled WGS sequence"/>
</dbReference>
<feature type="domain" description="TnsA endonuclease N-terminal" evidence="1">
    <location>
        <begin position="42"/>
        <end position="142"/>
    </location>
</feature>
<dbReference type="InterPro" id="IPR046390">
    <property type="entry name" value="NUCL_HEAD_T4"/>
</dbReference>
<dbReference type="HAMAP" id="MF_04160">
    <property type="entry name" value="NUCL_HEAD_T4"/>
    <property type="match status" value="1"/>
</dbReference>
<evidence type="ECO:0000259" key="1">
    <source>
        <dbReference type="Pfam" id="PF08722"/>
    </source>
</evidence>
<evidence type="ECO:0000313" key="2">
    <source>
        <dbReference type="EMBL" id="NWJ44038.1"/>
    </source>
</evidence>
<protein>
    <submittedName>
        <fullName evidence="2">Head completion protein</fullName>
    </submittedName>
</protein>
<comment type="caution">
    <text evidence="2">The sequence shown here is derived from an EMBL/GenBank/DDBJ whole genome shotgun (WGS) entry which is preliminary data.</text>
</comment>
<reference evidence="2 3" key="1">
    <citation type="journal article" date="2019" name="Environ. Microbiol.">
        <title>Genomics insights into ecotype formation of ammonia-oxidizing archaea in the deep ocean.</title>
        <authorList>
            <person name="Wang Y."/>
            <person name="Huang J.M."/>
            <person name="Cui G.J."/>
            <person name="Nunoura T."/>
            <person name="Takaki Y."/>
            <person name="Li W.L."/>
            <person name="Li J."/>
            <person name="Gao Z.M."/>
            <person name="Takai K."/>
            <person name="Zhang A.Q."/>
            <person name="Stepanauskas R."/>
        </authorList>
    </citation>
    <scope>NUCLEOTIDE SEQUENCE [LARGE SCALE GENOMIC DNA]</scope>
    <source>
        <strain evidence="2 3">L15b</strain>
    </source>
</reference>
<gene>
    <name evidence="2" type="ORF">HX837_07560</name>
</gene>
<dbReference type="AlphaFoldDB" id="A0A7K4MR20"/>
<sequence length="149" mass="18068">MRTRYKGKFKIKNSQKYKGNPSNIIYRSLMELRFMKWCDSSDKIFQWSSEEIVIPYISPIDNKRHRYFPDFLIQTAKGWFLIEVKPLIESRPPKKKLVENLNLKKKRRYMKSVRTWLVNEAKWNAAKKVCEVEGWEFQIFTEKQLTPDK</sequence>
<dbReference type="Pfam" id="PF08722">
    <property type="entry name" value="Tn7_TnsA-like_N"/>
    <property type="match status" value="1"/>
</dbReference>
<dbReference type="InterPro" id="IPR014833">
    <property type="entry name" value="TnsA_N"/>
</dbReference>
<evidence type="ECO:0000313" key="3">
    <source>
        <dbReference type="Proteomes" id="UP000523105"/>
    </source>
</evidence>
<proteinExistence type="inferred from homology"/>